<feature type="transmembrane region" description="Helical" evidence="2">
    <location>
        <begin position="228"/>
        <end position="247"/>
    </location>
</feature>
<keyword evidence="2" id="KW-0472">Membrane</keyword>
<dbReference type="STRING" id="630515.SAMN04489812_4569"/>
<evidence type="ECO:0000256" key="1">
    <source>
        <dbReference type="SAM" id="MobiDB-lite"/>
    </source>
</evidence>
<dbReference type="EMBL" id="LT629772">
    <property type="protein sequence ID" value="SDT20537.1"/>
    <property type="molecule type" value="Genomic_DNA"/>
</dbReference>
<feature type="transmembrane region" description="Helical" evidence="2">
    <location>
        <begin position="126"/>
        <end position="145"/>
    </location>
</feature>
<dbReference type="PANTHER" id="PTHR40761:SF1">
    <property type="entry name" value="CONSERVED INTEGRAL MEMBRANE ALANINE VALINE AND LEUCINE RICH PROTEIN-RELATED"/>
    <property type="match status" value="1"/>
</dbReference>
<dbReference type="PANTHER" id="PTHR40761">
    <property type="entry name" value="CONSERVED INTEGRAL MEMBRANE ALANINE VALINE AND LEUCINE RICH PROTEIN-RELATED"/>
    <property type="match status" value="1"/>
</dbReference>
<keyword evidence="4" id="KW-1185">Reference proteome</keyword>
<feature type="transmembrane region" description="Helical" evidence="2">
    <location>
        <begin position="285"/>
        <end position="308"/>
    </location>
</feature>
<feature type="transmembrane region" description="Helical" evidence="2">
    <location>
        <begin position="187"/>
        <end position="208"/>
    </location>
</feature>
<feature type="compositionally biased region" description="Basic and acidic residues" evidence="1">
    <location>
        <begin position="348"/>
        <end position="363"/>
    </location>
</feature>
<accession>A0A1H1YGI0</accession>
<dbReference type="AlphaFoldDB" id="A0A1H1YGI0"/>
<gene>
    <name evidence="3" type="ORF">SAMN04489812_4569</name>
</gene>
<keyword evidence="2" id="KW-0812">Transmembrane</keyword>
<feature type="transmembrane region" description="Helical" evidence="2">
    <location>
        <begin position="100"/>
        <end position="119"/>
    </location>
</feature>
<feature type="transmembrane region" description="Helical" evidence="2">
    <location>
        <begin position="259"/>
        <end position="279"/>
    </location>
</feature>
<feature type="transmembrane region" description="Helical" evidence="2">
    <location>
        <begin position="6"/>
        <end position="28"/>
    </location>
</feature>
<evidence type="ECO:0000256" key="2">
    <source>
        <dbReference type="SAM" id="Phobius"/>
    </source>
</evidence>
<protein>
    <recommendedName>
        <fullName evidence="5">Magnesium transporter NIPA</fullName>
    </recommendedName>
</protein>
<feature type="compositionally biased region" description="Polar residues" evidence="1">
    <location>
        <begin position="329"/>
        <end position="347"/>
    </location>
</feature>
<organism evidence="3 4">
    <name type="scientific">Microlunatus soli</name>
    <dbReference type="NCBI Taxonomy" id="630515"/>
    <lineage>
        <taxon>Bacteria</taxon>
        <taxon>Bacillati</taxon>
        <taxon>Actinomycetota</taxon>
        <taxon>Actinomycetes</taxon>
        <taxon>Propionibacteriales</taxon>
        <taxon>Propionibacteriaceae</taxon>
        <taxon>Microlunatus</taxon>
    </lineage>
</organism>
<feature type="transmembrane region" description="Helical" evidence="2">
    <location>
        <begin position="157"/>
        <end position="175"/>
    </location>
</feature>
<dbReference type="Proteomes" id="UP000199103">
    <property type="component" value="Chromosome I"/>
</dbReference>
<name>A0A1H1YGI0_9ACTN</name>
<keyword evidence="2" id="KW-1133">Transmembrane helix</keyword>
<evidence type="ECO:0000313" key="4">
    <source>
        <dbReference type="Proteomes" id="UP000199103"/>
    </source>
</evidence>
<sequence>MIGEGMWTVIAIALAVIDSICFAAAAVYQQRAVRRTVSDGFSGSNGTDDLSDLHPRHHRLSLRGLLALPKQPGWLGGVGLMLLGSCLHAVALVIAPVSVIQPIGILGVPIAVLLAAKLAGQRPSKATAVPILLCVVSVGAFVAVAAKQVSTADDVPIGALLIAEAVLLAVIGIAFGITRRIEGWRRCLISAIAGALGVGMVAALMRAIAQNVQAGANGVDLGRLVDPVTLAMVGLLILNAVVGGAMVQQAYASGPAEVVLASLTVVDPMIAVLIGLVLLGEGAALPGPAMIGMIICAAASVAGVIVLARTHPEVAARRAGRDVAPALTGTATTSDSSYDRPMNSSTMRPDHSGRVETLVKGRP</sequence>
<feature type="transmembrane region" description="Helical" evidence="2">
    <location>
        <begin position="73"/>
        <end position="94"/>
    </location>
</feature>
<evidence type="ECO:0008006" key="5">
    <source>
        <dbReference type="Google" id="ProtNLM"/>
    </source>
</evidence>
<proteinExistence type="predicted"/>
<evidence type="ECO:0000313" key="3">
    <source>
        <dbReference type="EMBL" id="SDT20537.1"/>
    </source>
</evidence>
<feature type="region of interest" description="Disordered" evidence="1">
    <location>
        <begin position="325"/>
        <end position="363"/>
    </location>
</feature>
<reference evidence="3 4" key="1">
    <citation type="submission" date="2016-10" db="EMBL/GenBank/DDBJ databases">
        <authorList>
            <person name="de Groot N.N."/>
        </authorList>
    </citation>
    <scope>NUCLEOTIDE SEQUENCE [LARGE SCALE GENOMIC DNA]</scope>
    <source>
        <strain evidence="3 4">DSM 21800</strain>
    </source>
</reference>